<dbReference type="GO" id="GO:0046690">
    <property type="term" value="P:response to tellurium ion"/>
    <property type="evidence" value="ECO:0007669"/>
    <property type="project" value="UniProtKB-KW"/>
</dbReference>
<dbReference type="InterPro" id="IPR004695">
    <property type="entry name" value="SLAC1/Mae1/Ssu1/TehA"/>
</dbReference>
<name>Q89JW1_BRADU</name>
<feature type="transmembrane region" description="Helical" evidence="14">
    <location>
        <begin position="62"/>
        <end position="84"/>
    </location>
</feature>
<dbReference type="STRING" id="224911.AAV28_23165"/>
<dbReference type="KEGG" id="bja:blr5158"/>
<accession>Q89JW1</accession>
<gene>
    <name evidence="15" type="ordered locus">blr5158</name>
</gene>
<evidence type="ECO:0000256" key="8">
    <source>
        <dbReference type="ARBA" id="ARBA00022989"/>
    </source>
</evidence>
<dbReference type="PANTHER" id="PTHR37955:SF1">
    <property type="entry name" value="DEP DOMAIN-CONTAINING PROTEIN"/>
    <property type="match status" value="1"/>
</dbReference>
<evidence type="ECO:0000256" key="1">
    <source>
        <dbReference type="ARBA" id="ARBA00004429"/>
    </source>
</evidence>
<dbReference type="Pfam" id="PF03595">
    <property type="entry name" value="SLAC1"/>
    <property type="match status" value="1"/>
</dbReference>
<feature type="transmembrane region" description="Helical" evidence="14">
    <location>
        <begin position="96"/>
        <end position="116"/>
    </location>
</feature>
<protein>
    <submittedName>
        <fullName evidence="15">Blr5158 protein</fullName>
    </submittedName>
</protein>
<dbReference type="InterPro" id="IPR039264">
    <property type="entry name" value="TehA"/>
</dbReference>
<dbReference type="EnsemblBacteria" id="BAC50423">
    <property type="protein sequence ID" value="BAC50423"/>
    <property type="gene ID" value="BAC50423"/>
</dbReference>
<evidence type="ECO:0000256" key="5">
    <source>
        <dbReference type="ARBA" id="ARBA00022519"/>
    </source>
</evidence>
<dbReference type="HOGENOM" id="CLU_044414_1_0_5"/>
<evidence type="ECO:0000256" key="13">
    <source>
        <dbReference type="ARBA" id="ARBA00064702"/>
    </source>
</evidence>
<keyword evidence="10 14" id="KW-0472">Membrane</keyword>
<feature type="transmembrane region" description="Helical" evidence="14">
    <location>
        <begin position="186"/>
        <end position="207"/>
    </location>
</feature>
<keyword evidence="4" id="KW-1003">Cell membrane</keyword>
<dbReference type="AlphaFoldDB" id="Q89JW1"/>
<keyword evidence="3" id="KW-0813">Transport</keyword>
<dbReference type="PANTHER" id="PTHR37955">
    <property type="entry name" value="TELLURITE RESISTANCE PROTEIN TEHA"/>
    <property type="match status" value="1"/>
</dbReference>
<sequence>MTWNAGLPDSPARRLRETMRSGFKPPIVPAAFFGIVLGLAGLGNAWRAAHQVWHLPAIVGEILLALASIVWALLLVLFILRWILARAESLSEAHHPVQCCFIGLAGVSTMLIAIAAEPYSHLAAEILFGLGAAFTLGFALWRTGLLWRGNRDHTATTPVLYLPTVAGGFVTAAVSSVLGYPDWGQLAFGIALFSWLAIESVLLHRLYTVATLPVALRPTLGIQLAPPAVGAVAYLAINGGVPDMVAHVLVGYGLMMALLLLRLLPWIMEQPFSVSYWGFTFGATALAIAPIRMAGHGDTGAIALLAPWLFGAANIVVGLIALGTLRLILQGRLLPPVAAPPPTQAAPA</sequence>
<feature type="transmembrane region" description="Helical" evidence="14">
    <location>
        <begin position="276"/>
        <end position="295"/>
    </location>
</feature>
<dbReference type="eggNOG" id="COG1275">
    <property type="taxonomic scope" value="Bacteria"/>
</dbReference>
<dbReference type="GO" id="GO:0046583">
    <property type="term" value="F:monoatomic cation efflux transmembrane transporter activity"/>
    <property type="evidence" value="ECO:0000318"/>
    <property type="project" value="GO_Central"/>
</dbReference>
<dbReference type="Proteomes" id="UP000002526">
    <property type="component" value="Chromosome"/>
</dbReference>
<evidence type="ECO:0000256" key="7">
    <source>
        <dbReference type="ARBA" id="ARBA00022692"/>
    </source>
</evidence>
<keyword evidence="11" id="KW-0046">Antibiotic resistance</keyword>
<comment type="subcellular location">
    <subcellularLocation>
        <location evidence="1">Cell inner membrane</location>
        <topology evidence="1">Multi-pass membrane protein</topology>
    </subcellularLocation>
</comment>
<proteinExistence type="inferred from homology"/>
<feature type="transmembrane region" description="Helical" evidence="14">
    <location>
        <begin position="301"/>
        <end position="325"/>
    </location>
</feature>
<keyword evidence="6" id="KW-0778">Tellurium resistance</keyword>
<keyword evidence="8 14" id="KW-1133">Transmembrane helix</keyword>
<dbReference type="OrthoDB" id="309023at2"/>
<evidence type="ECO:0000256" key="14">
    <source>
        <dbReference type="SAM" id="Phobius"/>
    </source>
</evidence>
<evidence type="ECO:0000256" key="3">
    <source>
        <dbReference type="ARBA" id="ARBA00022448"/>
    </source>
</evidence>
<feature type="transmembrane region" description="Helical" evidence="14">
    <location>
        <begin position="244"/>
        <end position="264"/>
    </location>
</feature>
<keyword evidence="5" id="KW-0997">Cell inner membrane</keyword>
<dbReference type="FunCoup" id="Q89JW1">
    <property type="interactions" value="32"/>
</dbReference>
<dbReference type="InParanoid" id="Q89JW1"/>
<feature type="transmembrane region" description="Helical" evidence="14">
    <location>
        <begin position="219"/>
        <end position="238"/>
    </location>
</feature>
<dbReference type="PhylomeDB" id="Q89JW1"/>
<evidence type="ECO:0000256" key="10">
    <source>
        <dbReference type="ARBA" id="ARBA00023136"/>
    </source>
</evidence>
<evidence type="ECO:0000256" key="4">
    <source>
        <dbReference type="ARBA" id="ARBA00022475"/>
    </source>
</evidence>
<feature type="transmembrane region" description="Helical" evidence="14">
    <location>
        <begin position="159"/>
        <end position="180"/>
    </location>
</feature>
<evidence type="ECO:0000256" key="2">
    <source>
        <dbReference type="ARBA" id="ARBA00008566"/>
    </source>
</evidence>
<dbReference type="EMBL" id="BA000040">
    <property type="protein sequence ID" value="BAC50423.1"/>
    <property type="molecule type" value="Genomic_DNA"/>
</dbReference>
<dbReference type="InterPro" id="IPR052951">
    <property type="entry name" value="Tellurite_res_ion_channel"/>
</dbReference>
<evidence type="ECO:0000313" key="15">
    <source>
        <dbReference type="EMBL" id="BAC50423.1"/>
    </source>
</evidence>
<feature type="transmembrane region" description="Helical" evidence="14">
    <location>
        <begin position="23"/>
        <end position="42"/>
    </location>
</feature>
<evidence type="ECO:0000256" key="9">
    <source>
        <dbReference type="ARBA" id="ARBA00023065"/>
    </source>
</evidence>
<dbReference type="PATRIC" id="fig|224911.5.peg.5242"/>
<organism evidence="15 16">
    <name type="scientific">Bradyrhizobium diazoefficiens (strain JCM 10833 / BCRC 13528 / IAM 13628 / NBRC 14792 / USDA 110)</name>
    <dbReference type="NCBI Taxonomy" id="224911"/>
    <lineage>
        <taxon>Bacteria</taxon>
        <taxon>Pseudomonadati</taxon>
        <taxon>Pseudomonadota</taxon>
        <taxon>Alphaproteobacteria</taxon>
        <taxon>Hyphomicrobiales</taxon>
        <taxon>Nitrobacteraceae</taxon>
        <taxon>Bradyrhizobium</taxon>
    </lineage>
</organism>
<comment type="subunit">
    <text evidence="13">Homotrimer. Each subunit forms a channel.</text>
</comment>
<feature type="transmembrane region" description="Helical" evidence="14">
    <location>
        <begin position="122"/>
        <end position="147"/>
    </location>
</feature>
<dbReference type="NCBIfam" id="NF008032">
    <property type="entry name" value="PRK10764.1"/>
    <property type="match status" value="1"/>
</dbReference>
<dbReference type="FunFam" id="1.50.10.150:FF:000002">
    <property type="entry name" value="Tellurite resistance protein TehA"/>
    <property type="match status" value="1"/>
</dbReference>
<dbReference type="Gene3D" id="1.50.10.150">
    <property type="entry name" value="Voltage-dependent anion channel"/>
    <property type="match status" value="1"/>
</dbReference>
<dbReference type="GO" id="GO:0042802">
    <property type="term" value="F:identical protein binding"/>
    <property type="evidence" value="ECO:0007669"/>
    <property type="project" value="UniProtKB-ARBA"/>
</dbReference>
<evidence type="ECO:0000313" key="16">
    <source>
        <dbReference type="Proteomes" id="UP000002526"/>
    </source>
</evidence>
<evidence type="ECO:0000256" key="12">
    <source>
        <dbReference type="ARBA" id="ARBA00023303"/>
    </source>
</evidence>
<keyword evidence="12" id="KW-0407">Ion channel</keyword>
<dbReference type="InterPro" id="IPR038665">
    <property type="entry name" value="Voltage-dep_anion_channel_sf"/>
</dbReference>
<reference evidence="16" key="1">
    <citation type="journal article" date="2002" name="DNA Res.">
        <title>Complete genomic sequence of nitrogen-fixing symbiotic bacterium Bradyrhizobium japonicum USDA110.</title>
        <authorList>
            <person name="Kaneko T."/>
            <person name="Nakamura Y."/>
            <person name="Sato S."/>
            <person name="Minamisawa K."/>
            <person name="Uchiumi T."/>
            <person name="Sasamoto S."/>
            <person name="Watanabe A."/>
            <person name="Idesawa K."/>
            <person name="Iriguchi M."/>
            <person name="Kawashima K."/>
            <person name="Kohara M."/>
            <person name="Matsumoto M."/>
            <person name="Shimpo S."/>
            <person name="Tsuruoka H."/>
            <person name="Wada T."/>
            <person name="Yamada M."/>
            <person name="Tabata S."/>
        </authorList>
    </citation>
    <scope>NUCLEOTIDE SEQUENCE [LARGE SCALE GENOMIC DNA]</scope>
    <source>
        <strain evidence="16">JCM 10833 / BCRC 13528 / IAM 13628 / NBRC 14792 / USDA 110</strain>
    </source>
</reference>
<dbReference type="GO" id="GO:0005886">
    <property type="term" value="C:plasma membrane"/>
    <property type="evidence" value="ECO:0000318"/>
    <property type="project" value="GO_Central"/>
</dbReference>
<evidence type="ECO:0000256" key="6">
    <source>
        <dbReference type="ARBA" id="ARBA00022686"/>
    </source>
</evidence>
<dbReference type="CDD" id="cd09324">
    <property type="entry name" value="TDT_TehA"/>
    <property type="match status" value="1"/>
</dbReference>
<dbReference type="GO" id="GO:0046677">
    <property type="term" value="P:response to antibiotic"/>
    <property type="evidence" value="ECO:0007669"/>
    <property type="project" value="UniProtKB-KW"/>
</dbReference>
<keyword evidence="9" id="KW-0406">Ion transport</keyword>
<evidence type="ECO:0000256" key="11">
    <source>
        <dbReference type="ARBA" id="ARBA00023251"/>
    </source>
</evidence>
<keyword evidence="7 14" id="KW-0812">Transmembrane</keyword>
<keyword evidence="16" id="KW-1185">Reference proteome</keyword>
<comment type="similarity">
    <text evidence="2">Belongs to the tellurite-resistance/dicarboxylate transporter (TDT) family.</text>
</comment>